<feature type="domain" description="Peptidase S12 Pab87-related C-terminal" evidence="1">
    <location>
        <begin position="55"/>
        <end position="129"/>
    </location>
</feature>
<gene>
    <name evidence="2" type="ORF">S03H2_66261</name>
</gene>
<reference evidence="2" key="1">
    <citation type="journal article" date="2014" name="Front. Microbiol.">
        <title>High frequency of phylogenetically diverse reductive dehalogenase-homologous genes in deep subseafloor sedimentary metagenomes.</title>
        <authorList>
            <person name="Kawai M."/>
            <person name="Futagami T."/>
            <person name="Toyoda A."/>
            <person name="Takaki Y."/>
            <person name="Nishi S."/>
            <person name="Hori S."/>
            <person name="Arai W."/>
            <person name="Tsubouchi T."/>
            <person name="Morono Y."/>
            <person name="Uchiyama I."/>
            <person name="Ito T."/>
            <person name="Fujiyama A."/>
            <person name="Inagaki F."/>
            <person name="Takami H."/>
        </authorList>
    </citation>
    <scope>NUCLEOTIDE SEQUENCE</scope>
    <source>
        <strain evidence="2">Expedition CK06-06</strain>
    </source>
</reference>
<evidence type="ECO:0000313" key="2">
    <source>
        <dbReference type="EMBL" id="GAH79262.1"/>
    </source>
</evidence>
<accession>X1IC38</accession>
<organism evidence="2">
    <name type="scientific">marine sediment metagenome</name>
    <dbReference type="NCBI Taxonomy" id="412755"/>
    <lineage>
        <taxon>unclassified sequences</taxon>
        <taxon>metagenomes</taxon>
        <taxon>ecological metagenomes</taxon>
    </lineage>
</organism>
<feature type="non-terminal residue" evidence="2">
    <location>
        <position position="1"/>
    </location>
</feature>
<protein>
    <recommendedName>
        <fullName evidence="1">Peptidase S12 Pab87-related C-terminal domain-containing protein</fullName>
    </recommendedName>
</protein>
<dbReference type="AlphaFoldDB" id="X1IC38"/>
<sequence>VGTSSKTGVYIASNSGGVHDALVSIGDLSLKLLSGEKNAGPLPSFVKMEFEEINLPVKVLGKYTGKYEIRSELIFAISLEDKQLYAQLTGQPKLELFPYEEDRFFYKAASAQIGFNFEKGKVTSLTLYQKHREIEAKKIE</sequence>
<comment type="caution">
    <text evidence="2">The sequence shown here is derived from an EMBL/GenBank/DDBJ whole genome shotgun (WGS) entry which is preliminary data.</text>
</comment>
<evidence type="ECO:0000259" key="1">
    <source>
        <dbReference type="Pfam" id="PF11954"/>
    </source>
</evidence>
<dbReference type="EMBL" id="BARU01043244">
    <property type="protein sequence ID" value="GAH79262.1"/>
    <property type="molecule type" value="Genomic_DNA"/>
</dbReference>
<name>X1IC38_9ZZZZ</name>
<dbReference type="InterPro" id="IPR021860">
    <property type="entry name" value="Peptidase_S12_Pab87-rel_C"/>
</dbReference>
<proteinExistence type="predicted"/>
<dbReference type="Pfam" id="PF11954">
    <property type="entry name" value="DUF3471"/>
    <property type="match status" value="1"/>
</dbReference>